<gene>
    <name evidence="1" type="ORF">F4821DRAFT_133866</name>
</gene>
<evidence type="ECO:0000313" key="1">
    <source>
        <dbReference type="EMBL" id="KAI6092364.1"/>
    </source>
</evidence>
<name>A0ACC0DHY2_9PEZI</name>
<comment type="caution">
    <text evidence="1">The sequence shown here is derived from an EMBL/GenBank/DDBJ whole genome shotgun (WGS) entry which is preliminary data.</text>
</comment>
<protein>
    <submittedName>
        <fullName evidence="1">Uncharacterized protein</fullName>
    </submittedName>
</protein>
<keyword evidence="2" id="KW-1185">Reference proteome</keyword>
<evidence type="ECO:0000313" key="2">
    <source>
        <dbReference type="Proteomes" id="UP001497680"/>
    </source>
</evidence>
<dbReference type="Proteomes" id="UP001497680">
    <property type="component" value="Unassembled WGS sequence"/>
</dbReference>
<accession>A0ACC0DHY2</accession>
<sequence length="398" mass="46009">MSILTMASPQHHYRYPYEHRDPRDLVRHAHPEQSTSRRNDVALPSIGQVFPEFSSRTHYSASSPTEASFSGVTSPDYIHSRSPTHQKWPRPSYEYEKDVPRVWNGSNDSHEDNYRRRSPPRALWNRSPPGSPAARNGALPLIATLEPREQMERRPTLPRLEFERSTNEAHRFRSRLEDDYVQETRRPSMASNYGHVSDREPAVYEQAGFGHQMHRPSRGHSLSVGSIVHPPRERTPFSPVPYGTRYHHEPYMRVGEFGTSMHGDNRQRKRRGNLPKETTDKLRSWFHAHLHHPYPSEEEKQSLMRQTGLQINQISNWFINARRRQLPAIMNNAHAESNARAIRGSSGGLLASTERLEYDSDVKQYDSDTKPLSDGEVGSYHDMEINRRRVDKNGRGSI</sequence>
<organism evidence="1 2">
    <name type="scientific">Hypoxylon rubiginosum</name>
    <dbReference type="NCBI Taxonomy" id="110542"/>
    <lineage>
        <taxon>Eukaryota</taxon>
        <taxon>Fungi</taxon>
        <taxon>Dikarya</taxon>
        <taxon>Ascomycota</taxon>
        <taxon>Pezizomycotina</taxon>
        <taxon>Sordariomycetes</taxon>
        <taxon>Xylariomycetidae</taxon>
        <taxon>Xylariales</taxon>
        <taxon>Hypoxylaceae</taxon>
        <taxon>Hypoxylon</taxon>
    </lineage>
</organism>
<dbReference type="EMBL" id="MU394283">
    <property type="protein sequence ID" value="KAI6092364.1"/>
    <property type="molecule type" value="Genomic_DNA"/>
</dbReference>
<proteinExistence type="predicted"/>
<reference evidence="1 2" key="1">
    <citation type="journal article" date="2022" name="New Phytol.">
        <title>Ecological generalism drives hyperdiversity of secondary metabolite gene clusters in xylarialean endophytes.</title>
        <authorList>
            <person name="Franco M.E.E."/>
            <person name="Wisecaver J.H."/>
            <person name="Arnold A.E."/>
            <person name="Ju Y.M."/>
            <person name="Slot J.C."/>
            <person name="Ahrendt S."/>
            <person name="Moore L.P."/>
            <person name="Eastman K.E."/>
            <person name="Scott K."/>
            <person name="Konkel Z."/>
            <person name="Mondo S.J."/>
            <person name="Kuo A."/>
            <person name="Hayes R.D."/>
            <person name="Haridas S."/>
            <person name="Andreopoulos B."/>
            <person name="Riley R."/>
            <person name="LaButti K."/>
            <person name="Pangilinan J."/>
            <person name="Lipzen A."/>
            <person name="Amirebrahimi M."/>
            <person name="Yan J."/>
            <person name="Adam C."/>
            <person name="Keymanesh K."/>
            <person name="Ng V."/>
            <person name="Louie K."/>
            <person name="Northen T."/>
            <person name="Drula E."/>
            <person name="Henrissat B."/>
            <person name="Hsieh H.M."/>
            <person name="Youens-Clark K."/>
            <person name="Lutzoni F."/>
            <person name="Miadlikowska J."/>
            <person name="Eastwood D.C."/>
            <person name="Hamelin R.C."/>
            <person name="Grigoriev I.V."/>
            <person name="U'Ren J.M."/>
        </authorList>
    </citation>
    <scope>NUCLEOTIDE SEQUENCE [LARGE SCALE GENOMIC DNA]</scope>
    <source>
        <strain evidence="1 2">ER1909</strain>
    </source>
</reference>